<dbReference type="InterPro" id="IPR036955">
    <property type="entry name" value="AP2/ERF_dom_sf"/>
</dbReference>
<sequence length="822" mass="90513">MGCGASSPALAVTAEGKGEGEEKNTEEDGRDINNNQNVELEDDEGEIAPLPHKRHSDVSENGQGKHPSFGSNGVDSVMSSYSTLSSSGSPKPDEITKASLFAKLQHEYARFLINFAAMLGSARDSPEATDVIDAFSALPPKKPKLEIRAFKSHTLDNIKVRKLCDEFLRLEDPNHACHCSSEESWLPTLQTAQGKYIHGIRMNINPEVSIGGFFMIAQMLSYIKALIVLDLSNTQIKASEARVLAIGLSQNNSIQELRMKNNQLTSVGATSMSEVLRANTTLLLMDLRSNGIRGTGICALADAMDENKTLTELDLRWNYSGERSDYVVDALLDLKKCCLRNLRHSMDKFLKPFEKLSEDPEPNADTDAIVEQEAPPSLFTRTTSFAPALCKFRLEVTIRGARNLPQVIWNAGTAGEVPGMPQGYCVLQVNRQTIRTEVMKKSWNPVWNCMFGAAIKNVWQVCVIRVMHSKTVDAKHADDMSIGTLCVSVGEILNWKGVSKNLLDDGHCMWQAYHRPSNALKGCIYTICRGLNKNGDEVDLFETAEEAARAYDLVAAKKDGDKAGLNFEGAEKSIGQHVLDSDFLLAGDDGLSVIGVQAGVMSTISVCFKLYDLSLSYLEIHLDSANFLPKMDAGLGTCDAYCVLLIGDIHKFKSKVVRNSLDPSFDQMFRITVPADLDVLPMEIQVWDWDRFDDDDHIGSAFCDITPLIRKTDDPPETKTSIVTAAMLMKQSTKLALTPNPSSLSDSEPPNEASKIPSMRSKGKRLSPPPHLSDLEPKSSLDGAYSLRTPDGNDFVKNGKEQITKVNIRFVYTPSSELNEEE</sequence>
<keyword evidence="7" id="KW-0539">Nucleus</keyword>
<feature type="domain" description="C2" evidence="9">
    <location>
        <begin position="596"/>
        <end position="719"/>
    </location>
</feature>
<dbReference type="CDD" id="cd00030">
    <property type="entry name" value="C2"/>
    <property type="match status" value="2"/>
</dbReference>
<dbReference type="GO" id="GO:0003677">
    <property type="term" value="F:DNA binding"/>
    <property type="evidence" value="ECO:0007669"/>
    <property type="project" value="UniProtKB-KW"/>
</dbReference>
<evidence type="ECO:0000256" key="5">
    <source>
        <dbReference type="ARBA" id="ARBA00023125"/>
    </source>
</evidence>
<reference evidence="11" key="1">
    <citation type="submission" date="2021-01" db="EMBL/GenBank/DDBJ databases">
        <authorList>
            <person name="Corre E."/>
            <person name="Pelletier E."/>
            <person name="Niang G."/>
            <person name="Scheremetjew M."/>
            <person name="Finn R."/>
            <person name="Kale V."/>
            <person name="Holt S."/>
            <person name="Cochrane G."/>
            <person name="Meng A."/>
            <person name="Brown T."/>
            <person name="Cohen L."/>
        </authorList>
    </citation>
    <scope>NUCLEOTIDE SEQUENCE</scope>
    <source>
        <strain evidence="11">CCMP325</strain>
    </source>
</reference>
<comment type="subcellular location">
    <subcellularLocation>
        <location evidence="1">Nucleus</location>
    </subcellularLocation>
</comment>
<evidence type="ECO:0000256" key="7">
    <source>
        <dbReference type="ARBA" id="ARBA00023242"/>
    </source>
</evidence>
<dbReference type="Gene3D" id="2.60.40.150">
    <property type="entry name" value="C2 domain"/>
    <property type="match status" value="2"/>
</dbReference>
<dbReference type="GO" id="GO:0005634">
    <property type="term" value="C:nucleus"/>
    <property type="evidence" value="ECO:0007669"/>
    <property type="project" value="UniProtKB-SubCell"/>
</dbReference>
<evidence type="ECO:0000256" key="8">
    <source>
        <dbReference type="SAM" id="MobiDB-lite"/>
    </source>
</evidence>
<evidence type="ECO:0000256" key="3">
    <source>
        <dbReference type="ARBA" id="ARBA00022837"/>
    </source>
</evidence>
<evidence type="ECO:0000256" key="4">
    <source>
        <dbReference type="ARBA" id="ARBA00023015"/>
    </source>
</evidence>
<evidence type="ECO:0008006" key="12">
    <source>
        <dbReference type="Google" id="ProtNLM"/>
    </source>
</evidence>
<keyword evidence="6" id="KW-0804">Transcription</keyword>
<evidence type="ECO:0000256" key="2">
    <source>
        <dbReference type="ARBA" id="ARBA00022723"/>
    </source>
</evidence>
<dbReference type="PROSITE" id="PS51032">
    <property type="entry name" value="AP2_ERF"/>
    <property type="match status" value="1"/>
</dbReference>
<organism evidence="11">
    <name type="scientific">Hanusia phi</name>
    <dbReference type="NCBI Taxonomy" id="3032"/>
    <lineage>
        <taxon>Eukaryota</taxon>
        <taxon>Cryptophyceae</taxon>
        <taxon>Pyrenomonadales</taxon>
        <taxon>Geminigeraceae</taxon>
        <taxon>Hanusia</taxon>
    </lineage>
</organism>
<dbReference type="Pfam" id="PF00168">
    <property type="entry name" value="C2"/>
    <property type="match status" value="2"/>
</dbReference>
<dbReference type="InterPro" id="IPR032675">
    <property type="entry name" value="LRR_dom_sf"/>
</dbReference>
<dbReference type="Gene3D" id="3.30.730.10">
    <property type="entry name" value="AP2/ERF domain"/>
    <property type="match status" value="1"/>
</dbReference>
<feature type="region of interest" description="Disordered" evidence="8">
    <location>
        <begin position="736"/>
        <end position="798"/>
    </location>
</feature>
<dbReference type="SUPFAM" id="SSF49562">
    <property type="entry name" value="C2 domain (Calcium/lipid-binding domain, CaLB)"/>
    <property type="match status" value="2"/>
</dbReference>
<keyword evidence="2" id="KW-0479">Metal-binding</keyword>
<feature type="domain" description="C2" evidence="9">
    <location>
        <begin position="375"/>
        <end position="502"/>
    </location>
</feature>
<feature type="region of interest" description="Disordered" evidence="8">
    <location>
        <begin position="1"/>
        <end position="74"/>
    </location>
</feature>
<gene>
    <name evidence="11" type="ORF">HPHI1048_LOCUS6692</name>
</gene>
<proteinExistence type="predicted"/>
<dbReference type="InterPro" id="IPR001611">
    <property type="entry name" value="Leu-rich_rpt"/>
</dbReference>
<evidence type="ECO:0000256" key="1">
    <source>
        <dbReference type="ARBA" id="ARBA00004123"/>
    </source>
</evidence>
<dbReference type="InterPro" id="IPR001471">
    <property type="entry name" value="AP2/ERF_dom"/>
</dbReference>
<evidence type="ECO:0000256" key="6">
    <source>
        <dbReference type="ARBA" id="ARBA00023163"/>
    </source>
</evidence>
<dbReference type="AlphaFoldDB" id="A0A7S0E9J1"/>
<evidence type="ECO:0000259" key="10">
    <source>
        <dbReference type="PROSITE" id="PS51032"/>
    </source>
</evidence>
<keyword evidence="3" id="KW-0106">Calcium</keyword>
<keyword evidence="5" id="KW-0238">DNA-binding</keyword>
<feature type="domain" description="AP2/ERF" evidence="10">
    <location>
        <begin position="494"/>
        <end position="568"/>
    </location>
</feature>
<keyword evidence="4" id="KW-0805">Transcription regulation</keyword>
<evidence type="ECO:0000313" key="11">
    <source>
        <dbReference type="EMBL" id="CAD8477124.1"/>
    </source>
</evidence>
<dbReference type="SMART" id="SM00368">
    <property type="entry name" value="LRR_RI"/>
    <property type="match status" value="3"/>
</dbReference>
<dbReference type="SMART" id="SM00239">
    <property type="entry name" value="C2"/>
    <property type="match status" value="2"/>
</dbReference>
<dbReference type="GO" id="GO:0003700">
    <property type="term" value="F:DNA-binding transcription factor activity"/>
    <property type="evidence" value="ECO:0007669"/>
    <property type="project" value="InterPro"/>
</dbReference>
<dbReference type="PROSITE" id="PS50004">
    <property type="entry name" value="C2"/>
    <property type="match status" value="2"/>
</dbReference>
<dbReference type="SUPFAM" id="SSF52047">
    <property type="entry name" value="RNI-like"/>
    <property type="match status" value="1"/>
</dbReference>
<feature type="compositionally biased region" description="Polar residues" evidence="8">
    <location>
        <begin position="736"/>
        <end position="748"/>
    </location>
</feature>
<dbReference type="InterPro" id="IPR035892">
    <property type="entry name" value="C2_domain_sf"/>
</dbReference>
<dbReference type="Pfam" id="PF13516">
    <property type="entry name" value="LRR_6"/>
    <property type="match status" value="2"/>
</dbReference>
<dbReference type="GO" id="GO:0046872">
    <property type="term" value="F:metal ion binding"/>
    <property type="evidence" value="ECO:0007669"/>
    <property type="project" value="UniProtKB-KW"/>
</dbReference>
<dbReference type="PANTHER" id="PTHR45911">
    <property type="entry name" value="C2 DOMAIN-CONTAINING PROTEIN"/>
    <property type="match status" value="1"/>
</dbReference>
<protein>
    <recommendedName>
        <fullName evidence="12">C2 domain-containing protein</fullName>
    </recommendedName>
</protein>
<feature type="compositionally biased region" description="Basic and acidic residues" evidence="8">
    <location>
        <begin position="16"/>
        <end position="31"/>
    </location>
</feature>
<dbReference type="EMBL" id="HBEO01009553">
    <property type="protein sequence ID" value="CAD8477124.1"/>
    <property type="molecule type" value="Transcribed_RNA"/>
</dbReference>
<dbReference type="Gene3D" id="3.80.10.10">
    <property type="entry name" value="Ribonuclease Inhibitor"/>
    <property type="match status" value="1"/>
</dbReference>
<accession>A0A7S0E9J1</accession>
<name>A0A7S0E9J1_9CRYP</name>
<dbReference type="InterPro" id="IPR000008">
    <property type="entry name" value="C2_dom"/>
</dbReference>
<evidence type="ECO:0000259" key="9">
    <source>
        <dbReference type="PROSITE" id="PS50004"/>
    </source>
</evidence>